<comment type="caution">
    <text evidence="2">The sequence shown here is derived from an EMBL/GenBank/DDBJ whole genome shotgun (WGS) entry which is preliminary data.</text>
</comment>
<dbReference type="Proteomes" id="UP000306113">
    <property type="component" value="Unassembled WGS sequence"/>
</dbReference>
<gene>
    <name evidence="2" type="ORF">E7681_11275</name>
</gene>
<dbReference type="PANTHER" id="PTHR35811:SF1">
    <property type="entry name" value="HTH OST-TYPE DOMAIN-CONTAINING PROTEIN"/>
    <property type="match status" value="1"/>
</dbReference>
<evidence type="ECO:0000259" key="1">
    <source>
        <dbReference type="Pfam" id="PF01936"/>
    </source>
</evidence>
<dbReference type="EMBL" id="SSMD01000005">
    <property type="protein sequence ID" value="THD73275.1"/>
    <property type="molecule type" value="Genomic_DNA"/>
</dbReference>
<organism evidence="2 3">
    <name type="scientific">Thalassobius vesicularis</name>
    <dbReference type="NCBI Taxonomy" id="1294297"/>
    <lineage>
        <taxon>Bacteria</taxon>
        <taxon>Pseudomonadati</taxon>
        <taxon>Pseudomonadota</taxon>
        <taxon>Alphaproteobacteria</taxon>
        <taxon>Rhodobacterales</taxon>
        <taxon>Roseobacteraceae</taxon>
        <taxon>Thalassovita</taxon>
    </lineage>
</organism>
<evidence type="ECO:0000313" key="3">
    <source>
        <dbReference type="Proteomes" id="UP000306113"/>
    </source>
</evidence>
<name>A0A4S3M8S9_9RHOB</name>
<accession>A0A4S3M8S9</accession>
<dbReference type="PANTHER" id="PTHR35811">
    <property type="entry name" value="SLR1870 PROTEIN"/>
    <property type="match status" value="1"/>
</dbReference>
<keyword evidence="3" id="KW-1185">Reference proteome</keyword>
<sequence length="206" mass="22058">MSASGTARVALLVDGENVSSGYAGKLLSEAAQHGCVTIKRVYGNAARVPGWDAAPGLRLVHAGQGKNAADLLLTIEAMQIFHDAQADVFVIASSDGDFSHLATHLRERGVLVIGAGEGKAPETFRKSCSLWVRIEAKSTEIDKAIAHVFSIMPDGLSIGQVNPEIRKRHAITLADVAEKSWRKYFEARPKLYAITGAGPQTRISLL</sequence>
<proteinExistence type="predicted"/>
<dbReference type="CDD" id="cd11297">
    <property type="entry name" value="PIN_LabA-like_N_1"/>
    <property type="match status" value="1"/>
</dbReference>
<evidence type="ECO:0000313" key="2">
    <source>
        <dbReference type="EMBL" id="THD73275.1"/>
    </source>
</evidence>
<dbReference type="Pfam" id="PF01936">
    <property type="entry name" value="NYN"/>
    <property type="match status" value="1"/>
</dbReference>
<reference evidence="2 3" key="1">
    <citation type="submission" date="2019-04" db="EMBL/GenBank/DDBJ databases">
        <title>Draft genome sequence of Youngimonas vesicularis.</title>
        <authorList>
            <person name="Hameed A."/>
        </authorList>
    </citation>
    <scope>NUCLEOTIDE SEQUENCE [LARGE SCALE GENOMIC DNA]</scope>
    <source>
        <strain evidence="2 3">CC-AMW-E</strain>
    </source>
</reference>
<dbReference type="Gene3D" id="3.40.50.1010">
    <property type="entry name" value="5'-nuclease"/>
    <property type="match status" value="1"/>
</dbReference>
<dbReference type="AlphaFoldDB" id="A0A4S3M8S9"/>
<dbReference type="OrthoDB" id="9783963at2"/>
<dbReference type="RefSeq" id="WP_136339404.1">
    <property type="nucleotide sequence ID" value="NZ_SSMD01000005.1"/>
</dbReference>
<dbReference type="GO" id="GO:0004540">
    <property type="term" value="F:RNA nuclease activity"/>
    <property type="evidence" value="ECO:0007669"/>
    <property type="project" value="InterPro"/>
</dbReference>
<dbReference type="InterPro" id="IPR021139">
    <property type="entry name" value="NYN"/>
</dbReference>
<feature type="domain" description="NYN" evidence="1">
    <location>
        <begin position="8"/>
        <end position="129"/>
    </location>
</feature>
<protein>
    <submittedName>
        <fullName evidence="2">NYN domain-containing protein</fullName>
    </submittedName>
</protein>